<evidence type="ECO:0000313" key="1">
    <source>
        <dbReference type="EMBL" id="MBV6343171.1"/>
    </source>
</evidence>
<evidence type="ECO:0008006" key="3">
    <source>
        <dbReference type="Google" id="ProtNLM"/>
    </source>
</evidence>
<reference evidence="1 2" key="1">
    <citation type="journal article" date="2020" name="J Geophys Res Biogeosci">
        <title>Magnetotaxis as an Adaptation to Enable Bacterial Shuttling of Microbial Sulfur and Sulfur Cycling Across Aquatic Oxic#Anoxic Interfaces.</title>
        <authorList>
            <person name="Li J."/>
            <person name="Liu P."/>
            <person name="Wang J."/>
            <person name="Roberts A.P."/>
            <person name="Pan Y."/>
        </authorList>
    </citation>
    <scope>NUCLEOTIDE SEQUENCE [LARGE SCALE GENOMIC DNA]</scope>
    <source>
        <strain evidence="1 2">MYR-1_YQ</strain>
    </source>
</reference>
<dbReference type="EMBL" id="JABXWD010000472">
    <property type="protein sequence ID" value="MBV6343171.1"/>
    <property type="molecule type" value="Genomic_DNA"/>
</dbReference>
<gene>
    <name evidence="1" type="ORF">HWQ67_16445</name>
</gene>
<dbReference type="Proteomes" id="UP001196980">
    <property type="component" value="Unassembled WGS sequence"/>
</dbReference>
<comment type="caution">
    <text evidence="1">The sequence shown here is derived from an EMBL/GenBank/DDBJ whole genome shotgun (WGS) entry which is preliminary data.</text>
</comment>
<accession>A0ABS6S2V6</accession>
<keyword evidence="2" id="KW-1185">Reference proteome</keyword>
<protein>
    <recommendedName>
        <fullName evidence="3">SnoaL-like domain-containing protein</fullName>
    </recommendedName>
</protein>
<proteinExistence type="predicted"/>
<evidence type="ECO:0000313" key="2">
    <source>
        <dbReference type="Proteomes" id="UP001196980"/>
    </source>
</evidence>
<dbReference type="RefSeq" id="WP_218253776.1">
    <property type="nucleotide sequence ID" value="NZ_JABXWD010000472.1"/>
</dbReference>
<organism evidence="1 2">
    <name type="scientific">Candidatus Magnetobacterium casense</name>
    <dbReference type="NCBI Taxonomy" id="1455061"/>
    <lineage>
        <taxon>Bacteria</taxon>
        <taxon>Pseudomonadati</taxon>
        <taxon>Nitrospirota</taxon>
        <taxon>Thermodesulfovibrionia</taxon>
        <taxon>Thermodesulfovibrionales</taxon>
        <taxon>Candidatus Magnetobacteriaceae</taxon>
        <taxon>Candidatus Magnetobacterium</taxon>
    </lineage>
</organism>
<name>A0ABS6S2V6_9BACT</name>
<sequence length="146" mass="16666">MNKTVLTPEVIDKLARVWYDKLDVHAPMIEILPMLAEEGLFMVFPEATLEGLAAFELWYQGVIRIFFDEVHVVKSVESNINGDQAEVKVVVQWEASCWTPPARYSKRIKLDAYQTWTVKVSDKTGLPVISKYTVDDLKYNEGSAKL</sequence>